<feature type="domain" description="Enoyl reductase (ER)" evidence="2">
    <location>
        <begin position="20"/>
        <end position="332"/>
    </location>
</feature>
<dbReference type="Proteomes" id="UP000628854">
    <property type="component" value="Unassembled WGS sequence"/>
</dbReference>
<keyword evidence="4" id="KW-1185">Reference proteome</keyword>
<gene>
    <name evidence="3" type="ORF">GCM10011503_01290</name>
</gene>
<proteinExistence type="predicted"/>
<organism evidence="3 4">
    <name type="scientific">Henriciella pelagia</name>
    <dbReference type="NCBI Taxonomy" id="1977912"/>
    <lineage>
        <taxon>Bacteria</taxon>
        <taxon>Pseudomonadati</taxon>
        <taxon>Pseudomonadota</taxon>
        <taxon>Alphaproteobacteria</taxon>
        <taxon>Hyphomonadales</taxon>
        <taxon>Hyphomonadaceae</taxon>
        <taxon>Henriciella</taxon>
    </lineage>
</organism>
<dbReference type="InterPro" id="IPR045010">
    <property type="entry name" value="MDR_fam"/>
</dbReference>
<dbReference type="SUPFAM" id="SSF50129">
    <property type="entry name" value="GroES-like"/>
    <property type="match status" value="1"/>
</dbReference>
<dbReference type="Gene3D" id="3.90.180.10">
    <property type="entry name" value="Medium-chain alcohol dehydrogenases, catalytic domain"/>
    <property type="match status" value="1"/>
</dbReference>
<evidence type="ECO:0000313" key="3">
    <source>
        <dbReference type="EMBL" id="GGB56698.1"/>
    </source>
</evidence>
<dbReference type="RefSeq" id="WP_084394249.1">
    <property type="nucleotide sequence ID" value="NZ_BMKF01000001.1"/>
</dbReference>
<name>A0ABQ1J205_9PROT</name>
<dbReference type="SUPFAM" id="SSF51735">
    <property type="entry name" value="NAD(P)-binding Rossmann-fold domains"/>
    <property type="match status" value="1"/>
</dbReference>
<evidence type="ECO:0000259" key="2">
    <source>
        <dbReference type="SMART" id="SM00829"/>
    </source>
</evidence>
<dbReference type="EMBL" id="BMKF01000001">
    <property type="protein sequence ID" value="GGB56698.1"/>
    <property type="molecule type" value="Genomic_DNA"/>
</dbReference>
<sequence>MVTNKVWTLRKRPVGDVSDGDLELEEAPVPAVGEGEVRIRTLFLSLDPTNRIWMSDRDQYMPPVEVGDPMRGGGISIVEESRFDGLQPGDIVNTGLGTWSLYHVKKGSEVTKLPALPGVPLTAFMGPLGMTGMTAYFGLMDIGKPKPGETLVVSAAAGAVGSMVGQIGKIQGCRVVGIAGSDDKCRWLTQTAGFDAAINYKKEDVGAALDRHCPDGIDINFENVGGEIMDTILTRLNDFARMPLCGLISSYNATEPVPGPYNFSMLLMRHVTLKGFIVTDYMERFAEGMQAMAGWLLEGKIKFETDIVDGLENAPASLERLFSGKNLGKLVVKVSDPD</sequence>
<protein>
    <submittedName>
        <fullName evidence="3">NADP-dependent oxidoreductase</fullName>
    </submittedName>
</protein>
<dbReference type="PANTHER" id="PTHR43205">
    <property type="entry name" value="PROSTAGLANDIN REDUCTASE"/>
    <property type="match status" value="1"/>
</dbReference>
<accession>A0ABQ1J205</accession>
<dbReference type="InterPro" id="IPR041694">
    <property type="entry name" value="ADH_N_2"/>
</dbReference>
<evidence type="ECO:0000313" key="4">
    <source>
        <dbReference type="Proteomes" id="UP000628854"/>
    </source>
</evidence>
<dbReference type="CDD" id="cd05288">
    <property type="entry name" value="PGDH"/>
    <property type="match status" value="1"/>
</dbReference>
<dbReference type="SMART" id="SM00829">
    <property type="entry name" value="PKS_ER"/>
    <property type="match status" value="1"/>
</dbReference>
<comment type="caution">
    <text evidence="3">The sequence shown here is derived from an EMBL/GenBank/DDBJ whole genome shotgun (WGS) entry which is preliminary data.</text>
</comment>
<dbReference type="PANTHER" id="PTHR43205:SF7">
    <property type="entry name" value="PROSTAGLANDIN REDUCTASE 1"/>
    <property type="match status" value="1"/>
</dbReference>
<dbReference type="InterPro" id="IPR011032">
    <property type="entry name" value="GroES-like_sf"/>
</dbReference>
<dbReference type="Gene3D" id="3.40.50.720">
    <property type="entry name" value="NAD(P)-binding Rossmann-like Domain"/>
    <property type="match status" value="1"/>
</dbReference>
<dbReference type="InterPro" id="IPR036291">
    <property type="entry name" value="NAD(P)-bd_dom_sf"/>
</dbReference>
<evidence type="ECO:0000256" key="1">
    <source>
        <dbReference type="ARBA" id="ARBA00023002"/>
    </source>
</evidence>
<dbReference type="Pfam" id="PF00107">
    <property type="entry name" value="ADH_zinc_N"/>
    <property type="match status" value="1"/>
</dbReference>
<dbReference type="InterPro" id="IPR013149">
    <property type="entry name" value="ADH-like_C"/>
</dbReference>
<dbReference type="Pfam" id="PF16884">
    <property type="entry name" value="ADH_N_2"/>
    <property type="match status" value="1"/>
</dbReference>
<keyword evidence="1" id="KW-0560">Oxidoreductase</keyword>
<dbReference type="InterPro" id="IPR020843">
    <property type="entry name" value="ER"/>
</dbReference>
<reference evidence="4" key="1">
    <citation type="journal article" date="2019" name="Int. J. Syst. Evol. Microbiol.">
        <title>The Global Catalogue of Microorganisms (GCM) 10K type strain sequencing project: providing services to taxonomists for standard genome sequencing and annotation.</title>
        <authorList>
            <consortium name="The Broad Institute Genomics Platform"/>
            <consortium name="The Broad Institute Genome Sequencing Center for Infectious Disease"/>
            <person name="Wu L."/>
            <person name="Ma J."/>
        </authorList>
    </citation>
    <scope>NUCLEOTIDE SEQUENCE [LARGE SCALE GENOMIC DNA]</scope>
    <source>
        <strain evidence="4">CGMCC 1.15928</strain>
    </source>
</reference>